<protein>
    <submittedName>
        <fullName evidence="1">Uncharacterized protein</fullName>
    </submittedName>
</protein>
<keyword evidence="2" id="KW-1185">Reference proteome</keyword>
<dbReference type="RefSeq" id="WP_258987021.1">
    <property type="nucleotide sequence ID" value="NZ_JALIGE010000069.1"/>
</dbReference>
<comment type="caution">
    <text evidence="1">The sequence shown here is derived from an EMBL/GenBank/DDBJ whole genome shotgun (WGS) entry which is preliminary data.</text>
</comment>
<accession>A0ABT2DXU1</accession>
<sequence>MSIYSPINSRAVEAITLAVAAFMNFGGYHTFSEVYPVGMSVAHNEMMNPVTTATGFSHSPLYLNMLTSYCKFNPKVKNENTSNNLWKFFYEYKAQTISHRNPTISEE</sequence>
<dbReference type="EMBL" id="JALIGE010000069">
    <property type="protein sequence ID" value="MCS2160447.1"/>
    <property type="molecule type" value="Genomic_DNA"/>
</dbReference>
<dbReference type="Proteomes" id="UP001205357">
    <property type="component" value="Unassembled WGS sequence"/>
</dbReference>
<gene>
    <name evidence="1" type="ORF">MUU47_04765</name>
</gene>
<evidence type="ECO:0000313" key="2">
    <source>
        <dbReference type="Proteomes" id="UP001205357"/>
    </source>
</evidence>
<reference evidence="1 2" key="1">
    <citation type="submission" date="2022-04" db="EMBL/GenBank/DDBJ databases">
        <title>Proposal of a three novel species of Scandinavium, Scandinavium hiltneri, Scandinavium manionii, Scandinavium tedordense.</title>
        <authorList>
            <person name="Maddock D.W."/>
            <person name="Brady C.L."/>
            <person name="Denman S."/>
            <person name="Arnold D."/>
        </authorList>
    </citation>
    <scope>NUCLEOTIDE SEQUENCE [LARGE SCALE GENOMIC DNA]</scope>
    <source>
        <strain evidence="1 2">H11S7</strain>
    </source>
</reference>
<name>A0ABT2DXU1_9ENTR</name>
<organism evidence="1 2">
    <name type="scientific">Scandinavium hiltneri</name>
    <dbReference type="NCBI Taxonomy" id="2926519"/>
    <lineage>
        <taxon>Bacteria</taxon>
        <taxon>Pseudomonadati</taxon>
        <taxon>Pseudomonadota</taxon>
        <taxon>Gammaproteobacteria</taxon>
        <taxon>Enterobacterales</taxon>
        <taxon>Enterobacteriaceae</taxon>
        <taxon>Scandinavium</taxon>
    </lineage>
</organism>
<evidence type="ECO:0000313" key="1">
    <source>
        <dbReference type="EMBL" id="MCS2160447.1"/>
    </source>
</evidence>
<proteinExistence type="predicted"/>